<accession>A0A3E2NUE7</accession>
<keyword evidence="2" id="KW-1185">Reference proteome</keyword>
<dbReference type="PANTHER" id="PTHR39624">
    <property type="entry name" value="PROTEIN INVOLVED IN RIMO-MEDIATED BETA-METHYLTHIOLATION OF RIBOSOMAL PROTEIN S12 YCAO"/>
    <property type="match status" value="1"/>
</dbReference>
<dbReference type="EMBL" id="QWDE01000001">
    <property type="protein sequence ID" value="RFZ84636.1"/>
    <property type="molecule type" value="Genomic_DNA"/>
</dbReference>
<dbReference type="PANTHER" id="PTHR39624:SF2">
    <property type="entry name" value="OSMC-LIKE PROTEIN"/>
    <property type="match status" value="1"/>
</dbReference>
<proteinExistence type="predicted"/>
<dbReference type="OrthoDB" id="9791538at2"/>
<dbReference type="SUPFAM" id="SSF82784">
    <property type="entry name" value="OsmC-like"/>
    <property type="match status" value="1"/>
</dbReference>
<evidence type="ECO:0000313" key="2">
    <source>
        <dbReference type="Proteomes" id="UP000260823"/>
    </source>
</evidence>
<organism evidence="1 2">
    <name type="scientific">Mucilaginibacter terrenus</name>
    <dbReference type="NCBI Taxonomy" id="2482727"/>
    <lineage>
        <taxon>Bacteria</taxon>
        <taxon>Pseudomonadati</taxon>
        <taxon>Bacteroidota</taxon>
        <taxon>Sphingobacteriia</taxon>
        <taxon>Sphingobacteriales</taxon>
        <taxon>Sphingobacteriaceae</taxon>
        <taxon>Mucilaginibacter</taxon>
    </lineage>
</organism>
<reference evidence="1 2" key="1">
    <citation type="submission" date="2018-08" db="EMBL/GenBank/DDBJ databases">
        <title>Mucilaginibacter terrae sp. nov., isolated from manganese diggings.</title>
        <authorList>
            <person name="Huang Y."/>
            <person name="Zhou Z."/>
        </authorList>
    </citation>
    <scope>NUCLEOTIDE SEQUENCE [LARGE SCALE GENOMIC DNA]</scope>
    <source>
        <strain evidence="1 2">ZH6</strain>
    </source>
</reference>
<dbReference type="Pfam" id="PF02566">
    <property type="entry name" value="OsmC"/>
    <property type="match status" value="1"/>
</dbReference>
<protein>
    <submittedName>
        <fullName evidence="1">OsmC family peroxiredoxin</fullName>
    </submittedName>
</protein>
<gene>
    <name evidence="1" type="ORF">DYU05_03205</name>
</gene>
<evidence type="ECO:0000313" key="1">
    <source>
        <dbReference type="EMBL" id="RFZ84636.1"/>
    </source>
</evidence>
<dbReference type="RefSeq" id="WP_117381538.1">
    <property type="nucleotide sequence ID" value="NZ_QWDE01000001.1"/>
</dbReference>
<sequence>MDTGTKDFIINGSAVIGRAQYQTIVNSGHHNIIADEPAEDGGTDTGMSPYQLLLASLASCTAITLRMYINRKRWAINEIKVNLEMYRTNDGILIDSRLYFKGEITEDQRKRLIKIADACPIHKILVGNITINTSLAQD</sequence>
<dbReference type="Proteomes" id="UP000260823">
    <property type="component" value="Unassembled WGS sequence"/>
</dbReference>
<dbReference type="InterPro" id="IPR036102">
    <property type="entry name" value="OsmC/Ohrsf"/>
</dbReference>
<name>A0A3E2NUE7_9SPHI</name>
<dbReference type="Gene3D" id="3.30.300.20">
    <property type="match status" value="1"/>
</dbReference>
<dbReference type="AlphaFoldDB" id="A0A3E2NUE7"/>
<comment type="caution">
    <text evidence="1">The sequence shown here is derived from an EMBL/GenBank/DDBJ whole genome shotgun (WGS) entry which is preliminary data.</text>
</comment>
<dbReference type="InterPro" id="IPR003718">
    <property type="entry name" value="OsmC/Ohr_fam"/>
</dbReference>
<dbReference type="InterPro" id="IPR015946">
    <property type="entry name" value="KH_dom-like_a/b"/>
</dbReference>